<comment type="similarity">
    <text evidence="2">Belongs to the SAP domain-containing ribonucleoprotein family.</text>
</comment>
<dbReference type="PANTHER" id="PTHR46551:SF1">
    <property type="entry name" value="SAP DOMAIN-CONTAINING RIBONUCLEOPROTEIN"/>
    <property type="match status" value="1"/>
</dbReference>
<feature type="compositionally biased region" description="Low complexity" evidence="3">
    <location>
        <begin position="294"/>
        <end position="305"/>
    </location>
</feature>
<dbReference type="Pfam" id="PF02037">
    <property type="entry name" value="SAP"/>
    <property type="match status" value="1"/>
</dbReference>
<feature type="domain" description="SAP" evidence="4">
    <location>
        <begin position="6"/>
        <end position="40"/>
    </location>
</feature>
<protein>
    <submittedName>
        <fullName evidence="5">SAP domain-containing protein</fullName>
    </submittedName>
</protein>
<feature type="region of interest" description="Disordered" evidence="3">
    <location>
        <begin position="55"/>
        <end position="229"/>
    </location>
</feature>
<dbReference type="InterPro" id="IPR003034">
    <property type="entry name" value="SAP_dom"/>
</dbReference>
<dbReference type="GO" id="GO:0016973">
    <property type="term" value="P:poly(A)+ mRNA export from nucleus"/>
    <property type="evidence" value="ECO:0007669"/>
    <property type="project" value="TreeGrafter"/>
</dbReference>
<feature type="compositionally biased region" description="Low complexity" evidence="3">
    <location>
        <begin position="155"/>
        <end position="168"/>
    </location>
</feature>
<dbReference type="SUPFAM" id="SSF68906">
    <property type="entry name" value="SAP domain"/>
    <property type="match status" value="1"/>
</dbReference>
<dbReference type="PROSITE" id="PS50800">
    <property type="entry name" value="SAP"/>
    <property type="match status" value="1"/>
</dbReference>
<dbReference type="FunFam" id="1.10.720.30:FF:000032">
    <property type="entry name" value="Blast:SAP domain-containing ribonucleoprotein"/>
    <property type="match status" value="1"/>
</dbReference>
<dbReference type="STRING" id="34690.A0A182TRW5"/>
<evidence type="ECO:0000313" key="6">
    <source>
        <dbReference type="Proteomes" id="UP000075902"/>
    </source>
</evidence>
<dbReference type="InterPro" id="IPR036361">
    <property type="entry name" value="SAP_dom_sf"/>
</dbReference>
<reference evidence="5" key="2">
    <citation type="submission" date="2020-05" db="UniProtKB">
        <authorList>
            <consortium name="EnsemblMetazoa"/>
        </authorList>
    </citation>
    <scope>IDENTIFICATION</scope>
    <source>
        <strain evidence="5">CM1001059</strain>
    </source>
</reference>
<dbReference type="VEuPathDB" id="VectorBase:AMEC007220"/>
<sequence>MSETDVSKMKVADLKKELKARGLSVMGNKNELVDRLQTALLVGGDVLEDTANSEDLLDDDLNDDLLDEDKDLTDPVAEEDHILNSPTPSDTRKSISPDEPRKPEDEATETVEEKSSAPAARKISLKRNISITKPALAPETTVGSEAPKAQRQPFSSAQSAGASNSGSDGEPEKKVVKLGQLTALERLEMRAKKFGSAQTGTPTTTNTSSGSSTTATDTPAASSGTAATDKMQARAARFGLTSASSITSAGNSTPASLEALKKRAERFGGSVSSEMSKLEQEEKLAKRQARFGLTASSSPAPSATANGAGKVATGSVDYAEKARLRLERFKSAA</sequence>
<keyword evidence="1" id="KW-0597">Phosphoprotein</keyword>
<dbReference type="GO" id="GO:0005634">
    <property type="term" value="C:nucleus"/>
    <property type="evidence" value="ECO:0007669"/>
    <property type="project" value="TreeGrafter"/>
</dbReference>
<feature type="compositionally biased region" description="Acidic residues" evidence="3">
    <location>
        <begin position="55"/>
        <end position="71"/>
    </location>
</feature>
<accession>A0A182TRW5</accession>
<dbReference type="PANTHER" id="PTHR46551">
    <property type="entry name" value="SAP DOMAIN-CONTAINING RIBONUCLEOPROTEIN"/>
    <property type="match status" value="1"/>
</dbReference>
<dbReference type="SMART" id="SM00513">
    <property type="entry name" value="SAP"/>
    <property type="match status" value="1"/>
</dbReference>
<dbReference type="Gene3D" id="1.10.720.30">
    <property type="entry name" value="SAP domain"/>
    <property type="match status" value="1"/>
</dbReference>
<dbReference type="Proteomes" id="UP000075902">
    <property type="component" value="Unassembled WGS sequence"/>
</dbReference>
<name>A0A182TRW5_9DIPT</name>
<dbReference type="EnsemblMetazoa" id="AMEC007220-RA">
    <property type="protein sequence ID" value="AMEC007220-PA"/>
    <property type="gene ID" value="AMEC007220"/>
</dbReference>
<keyword evidence="6" id="KW-1185">Reference proteome</keyword>
<feature type="compositionally biased region" description="Basic and acidic residues" evidence="3">
    <location>
        <begin position="90"/>
        <end position="115"/>
    </location>
</feature>
<feature type="compositionally biased region" description="Low complexity" evidence="3">
    <location>
        <begin position="195"/>
        <end position="228"/>
    </location>
</feature>
<dbReference type="InterPro" id="IPR052240">
    <property type="entry name" value="SAP_domain_ribonucleoprotein"/>
</dbReference>
<proteinExistence type="inferred from homology"/>
<reference evidence="6" key="1">
    <citation type="submission" date="2014-01" db="EMBL/GenBank/DDBJ databases">
        <title>The Genome Sequence of Anopheles melas CM1001059_A (V2).</title>
        <authorList>
            <consortium name="The Broad Institute Genomics Platform"/>
            <person name="Neafsey D.E."/>
            <person name="Besansky N."/>
            <person name="Howell P."/>
            <person name="Walton C."/>
            <person name="Young S.K."/>
            <person name="Zeng Q."/>
            <person name="Gargeya S."/>
            <person name="Fitzgerald M."/>
            <person name="Haas B."/>
            <person name="Abouelleil A."/>
            <person name="Allen A.W."/>
            <person name="Alvarado L."/>
            <person name="Arachchi H.M."/>
            <person name="Berlin A.M."/>
            <person name="Chapman S.B."/>
            <person name="Gainer-Dewar J."/>
            <person name="Goldberg J."/>
            <person name="Griggs A."/>
            <person name="Gujja S."/>
            <person name="Hansen M."/>
            <person name="Howarth C."/>
            <person name="Imamovic A."/>
            <person name="Ireland A."/>
            <person name="Larimer J."/>
            <person name="McCowan C."/>
            <person name="Murphy C."/>
            <person name="Pearson M."/>
            <person name="Poon T.W."/>
            <person name="Priest M."/>
            <person name="Roberts A."/>
            <person name="Saif S."/>
            <person name="Shea T."/>
            <person name="Sisk P."/>
            <person name="Sykes S."/>
            <person name="Wortman J."/>
            <person name="Nusbaum C."/>
            <person name="Birren B."/>
        </authorList>
    </citation>
    <scope>NUCLEOTIDE SEQUENCE [LARGE SCALE GENOMIC DNA]</scope>
    <source>
        <strain evidence="6">CM1001059</strain>
    </source>
</reference>
<evidence type="ECO:0000259" key="4">
    <source>
        <dbReference type="PROSITE" id="PS50800"/>
    </source>
</evidence>
<evidence type="ECO:0000313" key="5">
    <source>
        <dbReference type="EnsemblMetazoa" id="AMEC007220-PA"/>
    </source>
</evidence>
<evidence type="ECO:0000256" key="1">
    <source>
        <dbReference type="ARBA" id="ARBA00022553"/>
    </source>
</evidence>
<dbReference type="AlphaFoldDB" id="A0A182TRW5"/>
<evidence type="ECO:0000256" key="2">
    <source>
        <dbReference type="ARBA" id="ARBA00046328"/>
    </source>
</evidence>
<organism evidence="5 6">
    <name type="scientific">Anopheles melas</name>
    <dbReference type="NCBI Taxonomy" id="34690"/>
    <lineage>
        <taxon>Eukaryota</taxon>
        <taxon>Metazoa</taxon>
        <taxon>Ecdysozoa</taxon>
        <taxon>Arthropoda</taxon>
        <taxon>Hexapoda</taxon>
        <taxon>Insecta</taxon>
        <taxon>Pterygota</taxon>
        <taxon>Neoptera</taxon>
        <taxon>Endopterygota</taxon>
        <taxon>Diptera</taxon>
        <taxon>Nematocera</taxon>
        <taxon>Culicoidea</taxon>
        <taxon>Culicidae</taxon>
        <taxon>Anophelinae</taxon>
        <taxon>Anopheles</taxon>
    </lineage>
</organism>
<feature type="region of interest" description="Disordered" evidence="3">
    <location>
        <begin position="291"/>
        <end position="311"/>
    </location>
</feature>
<evidence type="ECO:0000256" key="3">
    <source>
        <dbReference type="SAM" id="MobiDB-lite"/>
    </source>
</evidence>